<evidence type="ECO:0008006" key="4">
    <source>
        <dbReference type="Google" id="ProtNLM"/>
    </source>
</evidence>
<name>A0AAV9THQ2_9PEZI</name>
<accession>A0AAV9THQ2</accession>
<reference evidence="2 3" key="1">
    <citation type="submission" date="2023-04" db="EMBL/GenBank/DDBJ databases">
        <title>Colletotrichum tabacum stain YC1 causing leaf anthracnose on Nicotiana tabacum(L.) cv.</title>
        <authorList>
            <person name="Ji Z."/>
            <person name="Wang M."/>
            <person name="Zhang J."/>
            <person name="Wang N."/>
            <person name="Zhou Z."/>
        </authorList>
    </citation>
    <scope>NUCLEOTIDE SEQUENCE [LARGE SCALE GENOMIC DNA]</scope>
    <source>
        <strain evidence="2 3">YC1</strain>
    </source>
</reference>
<dbReference type="Pfam" id="PF12013">
    <property type="entry name" value="OrsD"/>
    <property type="match status" value="1"/>
</dbReference>
<comment type="caution">
    <text evidence="2">The sequence shown here is derived from an EMBL/GenBank/DDBJ whole genome shotgun (WGS) entry which is preliminary data.</text>
</comment>
<gene>
    <name evidence="2" type="ORF">QIS74_04759</name>
</gene>
<dbReference type="AlphaFoldDB" id="A0AAV9THQ2"/>
<evidence type="ECO:0000313" key="2">
    <source>
        <dbReference type="EMBL" id="KAK6221466.1"/>
    </source>
</evidence>
<feature type="region of interest" description="Disordered" evidence="1">
    <location>
        <begin position="378"/>
        <end position="466"/>
    </location>
</feature>
<evidence type="ECO:0000256" key="1">
    <source>
        <dbReference type="SAM" id="MobiDB-lite"/>
    </source>
</evidence>
<evidence type="ECO:0000313" key="3">
    <source>
        <dbReference type="Proteomes" id="UP001327957"/>
    </source>
</evidence>
<dbReference type="Proteomes" id="UP001327957">
    <property type="component" value="Unassembled WGS sequence"/>
</dbReference>
<dbReference type="InterPro" id="IPR022698">
    <property type="entry name" value="OrsD"/>
</dbReference>
<proteinExistence type="predicted"/>
<feature type="compositionally biased region" description="Basic and acidic residues" evidence="1">
    <location>
        <begin position="387"/>
        <end position="398"/>
    </location>
</feature>
<feature type="compositionally biased region" description="Acidic residues" evidence="1">
    <location>
        <begin position="399"/>
        <end position="427"/>
    </location>
</feature>
<organism evidence="2 3">
    <name type="scientific">Colletotrichum tabaci</name>
    <dbReference type="NCBI Taxonomy" id="1209068"/>
    <lineage>
        <taxon>Eukaryota</taxon>
        <taxon>Fungi</taxon>
        <taxon>Dikarya</taxon>
        <taxon>Ascomycota</taxon>
        <taxon>Pezizomycotina</taxon>
        <taxon>Sordariomycetes</taxon>
        <taxon>Hypocreomycetidae</taxon>
        <taxon>Glomerellales</taxon>
        <taxon>Glomerellaceae</taxon>
        <taxon>Colletotrichum</taxon>
        <taxon>Colletotrichum destructivum species complex</taxon>
    </lineage>
</organism>
<protein>
    <recommendedName>
        <fullName evidence="4">C2H2-type domain-containing protein</fullName>
    </recommendedName>
</protein>
<keyword evidence="3" id="KW-1185">Reference proteome</keyword>
<sequence>MELHPLTAAQQQRLNALGLCLNTPEPALICRLCGYALKPFGERASRHLAEKHDVPKSERRGLSGLVKSIGLPDPNDIPLRSDGLPPHPALTTVIGYACRHCDYRTASTDLISRHVALTHGFKDARKADGWQRDHIRSGLSLQSWSQNGSRGYWIAQPATATALQGPGRGTAENPLYQASAAQKALLAAAHDAERSHHLASRPAAVDSGPVDMAMETNWMRRTGWAEMFDGARRDILVAMSELPATAATAEGFPLGRDGEGNALTSSPEDEARLRRIISAVDGLMDRCEDTVRHTDVSMRCWLQSSEPHRPYKAPFELTGRLSTTRRYRRSLKRLLCFCIRLWRLPLGPRLSQCQRTLTVGQSRALRALWSDDIWTSVGPGGPGPIAPHRDGAADHTESSYEEDMNECDGSTTEESDAEDVQSEDAEGIQDLACASPDGRRSSHPVGDELQAGGDNAASQESTPASDHHIRTALGDLILRLLYFLVTEEFENGQSKSTLLVYFSGVLGL</sequence>
<dbReference type="EMBL" id="JASAOK010000021">
    <property type="protein sequence ID" value="KAK6221466.1"/>
    <property type="molecule type" value="Genomic_DNA"/>
</dbReference>